<proteinExistence type="predicted"/>
<name>A0A2G8JTN6_STIJA</name>
<dbReference type="OrthoDB" id="10062389at2759"/>
<evidence type="ECO:0000313" key="3">
    <source>
        <dbReference type="Proteomes" id="UP000230750"/>
    </source>
</evidence>
<dbReference type="PANTHER" id="PTHR33332">
    <property type="entry name" value="REVERSE TRANSCRIPTASE DOMAIN-CONTAINING PROTEIN"/>
    <property type="match status" value="1"/>
</dbReference>
<accession>A0A2G8JTN6</accession>
<keyword evidence="2" id="KW-0695">RNA-directed DNA polymerase</keyword>
<gene>
    <name evidence="2" type="ORF">BSL78_24085</name>
</gene>
<dbReference type="EMBL" id="MRZV01001279">
    <property type="protein sequence ID" value="PIK39078.1"/>
    <property type="molecule type" value="Genomic_DNA"/>
</dbReference>
<dbReference type="InterPro" id="IPR000477">
    <property type="entry name" value="RT_dom"/>
</dbReference>
<comment type="caution">
    <text evidence="2">The sequence shown here is derived from an EMBL/GenBank/DDBJ whole genome shotgun (WGS) entry which is preliminary data.</text>
</comment>
<reference evidence="2 3" key="1">
    <citation type="journal article" date="2017" name="PLoS Biol.">
        <title>The sea cucumber genome provides insights into morphological evolution and visceral regeneration.</title>
        <authorList>
            <person name="Zhang X."/>
            <person name="Sun L."/>
            <person name="Yuan J."/>
            <person name="Sun Y."/>
            <person name="Gao Y."/>
            <person name="Zhang L."/>
            <person name="Li S."/>
            <person name="Dai H."/>
            <person name="Hamel J.F."/>
            <person name="Liu C."/>
            <person name="Yu Y."/>
            <person name="Liu S."/>
            <person name="Lin W."/>
            <person name="Guo K."/>
            <person name="Jin S."/>
            <person name="Xu P."/>
            <person name="Storey K.B."/>
            <person name="Huan P."/>
            <person name="Zhang T."/>
            <person name="Zhou Y."/>
            <person name="Zhang J."/>
            <person name="Lin C."/>
            <person name="Li X."/>
            <person name="Xing L."/>
            <person name="Huo D."/>
            <person name="Sun M."/>
            <person name="Wang L."/>
            <person name="Mercier A."/>
            <person name="Li F."/>
            <person name="Yang H."/>
            <person name="Xiang J."/>
        </authorList>
    </citation>
    <scope>NUCLEOTIDE SEQUENCE [LARGE SCALE GENOMIC DNA]</scope>
    <source>
        <strain evidence="2">Shaxun</strain>
        <tissue evidence="2">Muscle</tissue>
    </source>
</reference>
<organism evidence="2 3">
    <name type="scientific">Stichopus japonicus</name>
    <name type="common">Sea cucumber</name>
    <dbReference type="NCBI Taxonomy" id="307972"/>
    <lineage>
        <taxon>Eukaryota</taxon>
        <taxon>Metazoa</taxon>
        <taxon>Echinodermata</taxon>
        <taxon>Eleutherozoa</taxon>
        <taxon>Echinozoa</taxon>
        <taxon>Holothuroidea</taxon>
        <taxon>Aspidochirotacea</taxon>
        <taxon>Aspidochirotida</taxon>
        <taxon>Stichopodidae</taxon>
        <taxon>Apostichopus</taxon>
    </lineage>
</organism>
<feature type="domain" description="Reverse transcriptase" evidence="1">
    <location>
        <begin position="1"/>
        <end position="216"/>
    </location>
</feature>
<dbReference type="Pfam" id="PF00078">
    <property type="entry name" value="RVT_1"/>
    <property type="match status" value="1"/>
</dbReference>
<dbReference type="Proteomes" id="UP000230750">
    <property type="component" value="Unassembled WGS sequence"/>
</dbReference>
<evidence type="ECO:0000313" key="2">
    <source>
        <dbReference type="EMBL" id="PIK39078.1"/>
    </source>
</evidence>
<dbReference type="GO" id="GO:0003964">
    <property type="term" value="F:RNA-directed DNA polymerase activity"/>
    <property type="evidence" value="ECO:0007669"/>
    <property type="project" value="UniProtKB-KW"/>
</dbReference>
<dbReference type="PROSITE" id="PS50878">
    <property type="entry name" value="RT_POL"/>
    <property type="match status" value="1"/>
</dbReference>
<protein>
    <submittedName>
        <fullName evidence="2">Putative RNA-directed DNA polymerase from mobile element jockey-like</fullName>
    </submittedName>
</protein>
<keyword evidence="3" id="KW-1185">Reference proteome</keyword>
<keyword evidence="2" id="KW-0548">Nucleotidyltransferase</keyword>
<evidence type="ECO:0000259" key="1">
    <source>
        <dbReference type="PROSITE" id="PS50878"/>
    </source>
</evidence>
<dbReference type="AlphaFoldDB" id="A0A2G8JTN6"/>
<dbReference type="STRING" id="307972.A0A2G8JTN6"/>
<keyword evidence="2" id="KW-0808">Transferase</keyword>
<sequence length="276" mass="31926">MQHLDKHQILCENQHGFRRNHSCETQLINTTHEIACLLDQKHQVDMIIKDFAKAFDKVPHRRLLLKLDRYGIRGKALNWTEAFLTQRKQRVVIDGKCSEWVDVKSSVPQGTVTGPMDFLVFINDLPQNLTSSVKLFAGDCIVFRKVSGPEDAGMSQKDLDVLTAWQSKWQMAFNAQKCYVLRVTHSKSPKKFIYTLNNTELAEKKEYPYLWGNTYVKLVMELTRKLYCCKGKQNPRVYKEKLTFMLKTGQKLSIQIFSATNNGVLWICMGSVNQRT</sequence>